<dbReference type="PROSITE" id="PS51352">
    <property type="entry name" value="THIOREDOXIN_2"/>
    <property type="match status" value="1"/>
</dbReference>
<keyword evidence="8" id="KW-1185">Reference proteome</keyword>
<dbReference type="InterPro" id="IPR050553">
    <property type="entry name" value="Thioredoxin_ResA/DsbE_sf"/>
</dbReference>
<sequence>MRKFFAFAMLVALVASCAGTKQDNTVKITGTIENAIPQGEVILEKFQIGEVSPVFTAYSDHNGNFEIETTIDGPGFYRINIYGKQFETLILDGEDLKVEATGEVDGPINVTGSDDMQYINELYDYLGGYQEKVQDFNQRYIQARNSGDTQLVEDLTTEGLAMEAEKVKKLKEMAWNYESSLVSLLITDFIPNKTDEFLFLDSLSQKLQKELPSSKDVQFFSTQLENFRPAINVGDIAMDITLPNPDGEMMSLSDLRGKYVLLDFWAAWCGPCRRENPNVVNLYNKYKDDGFTVFSVSLDRGKDKWVEAIEKDGLVWPNHVSDLKYFQSEAAIQYKINAIPFALLLDPEGRVIGKNLRGQFLRDKLESIFGE</sequence>
<evidence type="ECO:0000313" key="8">
    <source>
        <dbReference type="Proteomes" id="UP000199437"/>
    </source>
</evidence>
<evidence type="ECO:0000259" key="6">
    <source>
        <dbReference type="PROSITE" id="PS51352"/>
    </source>
</evidence>
<dbReference type="SUPFAM" id="SSF52833">
    <property type="entry name" value="Thioredoxin-like"/>
    <property type="match status" value="1"/>
</dbReference>
<dbReference type="InterPro" id="IPR017937">
    <property type="entry name" value="Thioredoxin_CS"/>
</dbReference>
<evidence type="ECO:0000256" key="2">
    <source>
        <dbReference type="ARBA" id="ARBA00022748"/>
    </source>
</evidence>
<dbReference type="GO" id="GO:0017004">
    <property type="term" value="P:cytochrome complex assembly"/>
    <property type="evidence" value="ECO:0007669"/>
    <property type="project" value="UniProtKB-KW"/>
</dbReference>
<organism evidence="7 8">
    <name type="scientific">Roseivirga pacifica</name>
    <dbReference type="NCBI Taxonomy" id="1267423"/>
    <lineage>
        <taxon>Bacteria</taxon>
        <taxon>Pseudomonadati</taxon>
        <taxon>Bacteroidota</taxon>
        <taxon>Cytophagia</taxon>
        <taxon>Cytophagales</taxon>
        <taxon>Roseivirgaceae</taxon>
        <taxon>Roseivirga</taxon>
    </lineage>
</organism>
<keyword evidence="4" id="KW-0676">Redox-active center</keyword>
<dbReference type="GO" id="GO:0016491">
    <property type="term" value="F:oxidoreductase activity"/>
    <property type="evidence" value="ECO:0007669"/>
    <property type="project" value="InterPro"/>
</dbReference>
<dbReference type="InterPro" id="IPR013766">
    <property type="entry name" value="Thioredoxin_domain"/>
</dbReference>
<gene>
    <name evidence="7" type="ORF">SAMN05216290_2524</name>
</gene>
<dbReference type="Pfam" id="PF00578">
    <property type="entry name" value="AhpC-TSA"/>
    <property type="match status" value="1"/>
</dbReference>
<dbReference type="GO" id="GO:0030313">
    <property type="term" value="C:cell envelope"/>
    <property type="evidence" value="ECO:0007669"/>
    <property type="project" value="UniProtKB-SubCell"/>
</dbReference>
<dbReference type="PROSITE" id="PS51257">
    <property type="entry name" value="PROKAR_LIPOPROTEIN"/>
    <property type="match status" value="1"/>
</dbReference>
<evidence type="ECO:0000256" key="4">
    <source>
        <dbReference type="ARBA" id="ARBA00023284"/>
    </source>
</evidence>
<dbReference type="PANTHER" id="PTHR42852">
    <property type="entry name" value="THIOL:DISULFIDE INTERCHANGE PROTEIN DSBE"/>
    <property type="match status" value="1"/>
</dbReference>
<feature type="domain" description="Thioredoxin" evidence="6">
    <location>
        <begin position="231"/>
        <end position="371"/>
    </location>
</feature>
<dbReference type="EMBL" id="FOIR01000002">
    <property type="protein sequence ID" value="SEW29064.1"/>
    <property type="molecule type" value="Genomic_DNA"/>
</dbReference>
<dbReference type="OrthoDB" id="6399635at2"/>
<dbReference type="AlphaFoldDB" id="A0A1I0QP72"/>
<keyword evidence="5" id="KW-0732">Signal</keyword>
<dbReference type="InterPro" id="IPR036249">
    <property type="entry name" value="Thioredoxin-like_sf"/>
</dbReference>
<dbReference type="Proteomes" id="UP000199437">
    <property type="component" value="Unassembled WGS sequence"/>
</dbReference>
<name>A0A1I0QP72_9BACT</name>
<dbReference type="CDD" id="cd02966">
    <property type="entry name" value="TlpA_like_family"/>
    <property type="match status" value="1"/>
</dbReference>
<dbReference type="GO" id="GO:0016209">
    <property type="term" value="F:antioxidant activity"/>
    <property type="evidence" value="ECO:0007669"/>
    <property type="project" value="InterPro"/>
</dbReference>
<dbReference type="GeneID" id="99987218"/>
<keyword evidence="3" id="KW-1015">Disulfide bond</keyword>
<dbReference type="PANTHER" id="PTHR42852:SF6">
    <property type="entry name" value="THIOL:DISULFIDE INTERCHANGE PROTEIN DSBE"/>
    <property type="match status" value="1"/>
</dbReference>
<evidence type="ECO:0000256" key="3">
    <source>
        <dbReference type="ARBA" id="ARBA00023157"/>
    </source>
</evidence>
<protein>
    <recommendedName>
        <fullName evidence="6">Thioredoxin domain-containing protein</fullName>
    </recommendedName>
</protein>
<keyword evidence="2" id="KW-0201">Cytochrome c-type biogenesis</keyword>
<accession>A0A1I0QP72</accession>
<feature type="chain" id="PRO_5011458100" description="Thioredoxin domain-containing protein" evidence="5">
    <location>
        <begin position="18"/>
        <end position="371"/>
    </location>
</feature>
<comment type="subcellular location">
    <subcellularLocation>
        <location evidence="1">Cell envelope</location>
    </subcellularLocation>
</comment>
<evidence type="ECO:0000256" key="5">
    <source>
        <dbReference type="SAM" id="SignalP"/>
    </source>
</evidence>
<dbReference type="Gene3D" id="3.40.30.10">
    <property type="entry name" value="Glutaredoxin"/>
    <property type="match status" value="1"/>
</dbReference>
<dbReference type="RefSeq" id="WP_090258925.1">
    <property type="nucleotide sequence ID" value="NZ_FOIR01000002.1"/>
</dbReference>
<evidence type="ECO:0000313" key="7">
    <source>
        <dbReference type="EMBL" id="SEW29064.1"/>
    </source>
</evidence>
<evidence type="ECO:0000256" key="1">
    <source>
        <dbReference type="ARBA" id="ARBA00004196"/>
    </source>
</evidence>
<dbReference type="InterPro" id="IPR000866">
    <property type="entry name" value="AhpC/TSA"/>
</dbReference>
<dbReference type="PROSITE" id="PS00194">
    <property type="entry name" value="THIOREDOXIN_1"/>
    <property type="match status" value="1"/>
</dbReference>
<feature type="signal peptide" evidence="5">
    <location>
        <begin position="1"/>
        <end position="17"/>
    </location>
</feature>
<proteinExistence type="predicted"/>
<dbReference type="STRING" id="1267423.SAMN05216290_2524"/>
<reference evidence="8" key="1">
    <citation type="submission" date="2016-10" db="EMBL/GenBank/DDBJ databases">
        <authorList>
            <person name="Varghese N."/>
            <person name="Submissions S."/>
        </authorList>
    </citation>
    <scope>NUCLEOTIDE SEQUENCE [LARGE SCALE GENOMIC DNA]</scope>
    <source>
        <strain evidence="8">CGMCC 1.12402</strain>
    </source>
</reference>